<organism evidence="1 2">
    <name type="scientific">Paenarthrobacter nicotinovorans</name>
    <name type="common">Arthrobacter nicotinovorans</name>
    <dbReference type="NCBI Taxonomy" id="29320"/>
    <lineage>
        <taxon>Bacteria</taxon>
        <taxon>Bacillati</taxon>
        <taxon>Actinomycetota</taxon>
        <taxon>Actinomycetes</taxon>
        <taxon>Micrococcales</taxon>
        <taxon>Micrococcaceae</taxon>
        <taxon>Paenarthrobacter</taxon>
    </lineage>
</organism>
<reference evidence="1 2" key="1">
    <citation type="submission" date="2023-07" db="EMBL/GenBank/DDBJ databases">
        <title>Sorghum-associated microbial communities from plants grown in Nebraska, USA.</title>
        <authorList>
            <person name="Schachtman D."/>
        </authorList>
    </citation>
    <scope>NUCLEOTIDE SEQUENCE [LARGE SCALE GENOMIC DNA]</scope>
    <source>
        <strain evidence="1 2">CC523</strain>
    </source>
</reference>
<evidence type="ECO:0000313" key="1">
    <source>
        <dbReference type="EMBL" id="MDQ0104377.1"/>
    </source>
</evidence>
<protein>
    <submittedName>
        <fullName evidence="1">Uncharacterized protein</fullName>
    </submittedName>
</protein>
<gene>
    <name evidence="1" type="ORF">J2T10_004051</name>
</gene>
<keyword evidence="2" id="KW-1185">Reference proteome</keyword>
<name>A0ABT9TRT4_PAENI</name>
<evidence type="ECO:0000313" key="2">
    <source>
        <dbReference type="Proteomes" id="UP001244563"/>
    </source>
</evidence>
<sequence>MNQERPNEAIAKQIVERVMGIRLEHEERRRLHRGSEGAAKQLMKALVLLGSRVPQGSIPTPSRSRFKVG</sequence>
<comment type="caution">
    <text evidence="1">The sequence shown here is derived from an EMBL/GenBank/DDBJ whole genome shotgun (WGS) entry which is preliminary data.</text>
</comment>
<dbReference type="EMBL" id="JAUSSW010000016">
    <property type="protein sequence ID" value="MDQ0104377.1"/>
    <property type="molecule type" value="Genomic_DNA"/>
</dbReference>
<proteinExistence type="predicted"/>
<accession>A0ABT9TRT4</accession>
<dbReference type="Proteomes" id="UP001244563">
    <property type="component" value="Unassembled WGS sequence"/>
</dbReference>